<dbReference type="InterPro" id="IPR052018">
    <property type="entry name" value="PHP_domain"/>
</dbReference>
<reference evidence="2" key="1">
    <citation type="submission" date="2019-08" db="EMBL/GenBank/DDBJ databases">
        <authorList>
            <person name="Kucharzyk K."/>
            <person name="Murdoch R.W."/>
            <person name="Higgins S."/>
            <person name="Loffler F."/>
        </authorList>
    </citation>
    <scope>NUCLEOTIDE SEQUENCE</scope>
</reference>
<dbReference type="GO" id="GO:0035312">
    <property type="term" value="F:5'-3' DNA exonuclease activity"/>
    <property type="evidence" value="ECO:0007669"/>
    <property type="project" value="TreeGrafter"/>
</dbReference>
<dbReference type="Pfam" id="PF02811">
    <property type="entry name" value="PHP"/>
    <property type="match status" value="1"/>
</dbReference>
<dbReference type="InterPro" id="IPR004013">
    <property type="entry name" value="PHP_dom"/>
</dbReference>
<dbReference type="SUPFAM" id="SSF89550">
    <property type="entry name" value="PHP domain-like"/>
    <property type="match status" value="1"/>
</dbReference>
<evidence type="ECO:0000313" key="2">
    <source>
        <dbReference type="EMBL" id="MPM45600.1"/>
    </source>
</evidence>
<feature type="domain" description="PHP" evidence="1">
    <location>
        <begin position="46"/>
        <end position="115"/>
    </location>
</feature>
<dbReference type="Gene3D" id="3.20.20.140">
    <property type="entry name" value="Metal-dependent hydrolases"/>
    <property type="match status" value="1"/>
</dbReference>
<dbReference type="PANTHER" id="PTHR42924:SF3">
    <property type="entry name" value="POLYMERASE_HISTIDINOL PHOSPHATASE N-TERMINAL DOMAIN-CONTAINING PROTEIN"/>
    <property type="match status" value="1"/>
</dbReference>
<dbReference type="EMBL" id="VSSQ01010940">
    <property type="protein sequence ID" value="MPM45600.1"/>
    <property type="molecule type" value="Genomic_DNA"/>
</dbReference>
<dbReference type="Gene3D" id="1.10.150.650">
    <property type="match status" value="1"/>
</dbReference>
<dbReference type="GO" id="GO:0004534">
    <property type="term" value="F:5'-3' RNA exonuclease activity"/>
    <property type="evidence" value="ECO:0007669"/>
    <property type="project" value="TreeGrafter"/>
</dbReference>
<gene>
    <name evidence="2" type="ORF">SDC9_92288</name>
</gene>
<protein>
    <recommendedName>
        <fullName evidence="1">PHP domain-containing protein</fullName>
    </recommendedName>
</protein>
<dbReference type="PANTHER" id="PTHR42924">
    <property type="entry name" value="EXONUCLEASE"/>
    <property type="match status" value="1"/>
</dbReference>
<sequence length="394" mass="44591">MKFEELYKSLYSPDQNERILTADKMAQEYKNNGLNRSSDPAYVNNHIHTTFSFSPYTPSAAVYEAFSRGLVTAGIMDHDSLGGSQEFIKAAEAFGIASTVGTEIRVSFSGTPFEKIKLNSPDQKGIAYVAVHGIPHQNIKKLQSMLAPYREKRNIRNRQMIDRINSIVGGCGLKLDFENDVIPISEYNNGGTITERHLLFALSKKIRACYSSPDEIICFIRERMNIEIPDKVLSRIKENNPAYIEYDLLGLLKQSLIKRIYIDADDELMNVREYIEIARSVGALSAYAYLGDVKASATGDKADEEFEDGFLDELFYYSKETGFDAVTFMPSRNTLSQLNRVMSLCDKLSLFQISGEDINSPRQSFICDAISRPEFRHLIASTWKLIEHEKNKSK</sequence>
<dbReference type="AlphaFoldDB" id="A0A644ZX97"/>
<proteinExistence type="predicted"/>
<comment type="caution">
    <text evidence="2">The sequence shown here is derived from an EMBL/GenBank/DDBJ whole genome shotgun (WGS) entry which is preliminary data.</text>
</comment>
<evidence type="ECO:0000259" key="1">
    <source>
        <dbReference type="Pfam" id="PF02811"/>
    </source>
</evidence>
<dbReference type="InterPro" id="IPR016195">
    <property type="entry name" value="Pol/histidinol_Pase-like"/>
</dbReference>
<organism evidence="2">
    <name type="scientific">bioreactor metagenome</name>
    <dbReference type="NCBI Taxonomy" id="1076179"/>
    <lineage>
        <taxon>unclassified sequences</taxon>
        <taxon>metagenomes</taxon>
        <taxon>ecological metagenomes</taxon>
    </lineage>
</organism>
<name>A0A644ZX97_9ZZZZ</name>
<accession>A0A644ZX97</accession>